<comment type="caution">
    <text evidence="2">The sequence shown here is derived from an EMBL/GenBank/DDBJ whole genome shotgun (WGS) entry which is preliminary data.</text>
</comment>
<evidence type="ECO:0000313" key="2">
    <source>
        <dbReference type="EMBL" id="KAI5431510.1"/>
    </source>
</evidence>
<reference evidence="2 3" key="1">
    <citation type="journal article" date="2022" name="Nat. Genet.">
        <title>Improved pea reference genome and pan-genome highlight genomic features and evolutionary characteristics.</title>
        <authorList>
            <person name="Yang T."/>
            <person name="Liu R."/>
            <person name="Luo Y."/>
            <person name="Hu S."/>
            <person name="Wang D."/>
            <person name="Wang C."/>
            <person name="Pandey M.K."/>
            <person name="Ge S."/>
            <person name="Xu Q."/>
            <person name="Li N."/>
            <person name="Li G."/>
            <person name="Huang Y."/>
            <person name="Saxena R.K."/>
            <person name="Ji Y."/>
            <person name="Li M."/>
            <person name="Yan X."/>
            <person name="He Y."/>
            <person name="Liu Y."/>
            <person name="Wang X."/>
            <person name="Xiang C."/>
            <person name="Varshney R.K."/>
            <person name="Ding H."/>
            <person name="Gao S."/>
            <person name="Zong X."/>
        </authorList>
    </citation>
    <scope>NUCLEOTIDE SEQUENCE [LARGE SCALE GENOMIC DNA]</scope>
    <source>
        <strain evidence="2 3">cv. Zhongwan 6</strain>
    </source>
</reference>
<evidence type="ECO:0000256" key="1">
    <source>
        <dbReference type="SAM" id="MobiDB-lite"/>
    </source>
</evidence>
<evidence type="ECO:0000313" key="3">
    <source>
        <dbReference type="Proteomes" id="UP001058974"/>
    </source>
</evidence>
<dbReference type="AlphaFoldDB" id="A0A9D5B5X6"/>
<feature type="compositionally biased region" description="Polar residues" evidence="1">
    <location>
        <begin position="33"/>
        <end position="42"/>
    </location>
</feature>
<sequence>LIMAGKELASSSFPSNFNPPNSNNDSSENNSSTFPTHPSNHFSRMGDNNEFMVSTTPINTNKNDTLVMPQPSSDRYMNLPQDPSEDLIKSSSRKRTDRHLGSKNRPKAHIIAEEDTQTFTELVVELLVERLLLLVLFSLMLLLLGKL</sequence>
<feature type="compositionally biased region" description="Polar residues" evidence="1">
    <location>
        <begin position="51"/>
        <end position="75"/>
    </location>
</feature>
<organism evidence="2 3">
    <name type="scientific">Pisum sativum</name>
    <name type="common">Garden pea</name>
    <name type="synonym">Lathyrus oleraceus</name>
    <dbReference type="NCBI Taxonomy" id="3888"/>
    <lineage>
        <taxon>Eukaryota</taxon>
        <taxon>Viridiplantae</taxon>
        <taxon>Streptophyta</taxon>
        <taxon>Embryophyta</taxon>
        <taxon>Tracheophyta</taxon>
        <taxon>Spermatophyta</taxon>
        <taxon>Magnoliopsida</taxon>
        <taxon>eudicotyledons</taxon>
        <taxon>Gunneridae</taxon>
        <taxon>Pentapetalae</taxon>
        <taxon>rosids</taxon>
        <taxon>fabids</taxon>
        <taxon>Fabales</taxon>
        <taxon>Fabaceae</taxon>
        <taxon>Papilionoideae</taxon>
        <taxon>50 kb inversion clade</taxon>
        <taxon>NPAAA clade</taxon>
        <taxon>Hologalegina</taxon>
        <taxon>IRL clade</taxon>
        <taxon>Fabeae</taxon>
        <taxon>Lathyrus</taxon>
    </lineage>
</organism>
<feature type="compositionally biased region" description="Low complexity" evidence="1">
    <location>
        <begin position="10"/>
        <end position="32"/>
    </location>
</feature>
<keyword evidence="3" id="KW-1185">Reference proteome</keyword>
<accession>A0A9D5B5X6</accession>
<protein>
    <submittedName>
        <fullName evidence="2">Uncharacterized protein</fullName>
    </submittedName>
</protein>
<dbReference type="Gramene" id="Psat03G0562500-T1">
    <property type="protein sequence ID" value="KAI5431510.1"/>
    <property type="gene ID" value="KIW84_035625"/>
</dbReference>
<feature type="non-terminal residue" evidence="2">
    <location>
        <position position="1"/>
    </location>
</feature>
<feature type="compositionally biased region" description="Basic residues" evidence="1">
    <location>
        <begin position="91"/>
        <end position="102"/>
    </location>
</feature>
<dbReference type="EMBL" id="JAMSHJ010000003">
    <property type="protein sequence ID" value="KAI5431510.1"/>
    <property type="molecule type" value="Genomic_DNA"/>
</dbReference>
<gene>
    <name evidence="2" type="ORF">KIW84_035625</name>
</gene>
<name>A0A9D5B5X6_PEA</name>
<dbReference type="Proteomes" id="UP001058974">
    <property type="component" value="Chromosome 3"/>
</dbReference>
<proteinExistence type="predicted"/>
<feature type="region of interest" description="Disordered" evidence="1">
    <location>
        <begin position="1"/>
        <end position="102"/>
    </location>
</feature>